<evidence type="ECO:0000313" key="1">
    <source>
        <dbReference type="EMBL" id="KUK67137.1"/>
    </source>
</evidence>
<sequence length="204" mass="23599">NWANSMSNEYNDAPISIDWNWGGNKANLYLDKSYSLTVNVRDEDTVDFIYSITVENSSTENVYPEGDYINYQRIYIPPQAKILRISGLEDNDYSIYRESGFKVIGGWFNTPIESINTLDVSYRIERKDGASNFPIVIQEQNAFLDINLFKQPGEKKYAYKLDITYPSTWNLESSQGLNSISNQLSGRFELNKDLEFPIIWRIPN</sequence>
<comment type="caution">
    <text evidence="1">The sequence shown here is derived from an EMBL/GenBank/DDBJ whole genome shotgun (WGS) entry which is preliminary data.</text>
</comment>
<proteinExistence type="predicted"/>
<dbReference type="EMBL" id="LGGI01000037">
    <property type="protein sequence ID" value="KUK67137.1"/>
    <property type="molecule type" value="Genomic_DNA"/>
</dbReference>
<organism evidence="1 2">
    <name type="scientific">candidate division WS6 bacterium 36_33</name>
    <dbReference type="NCBI Taxonomy" id="1641388"/>
    <lineage>
        <taxon>Bacteria</taxon>
        <taxon>Candidatus Dojkabacteria</taxon>
    </lineage>
</organism>
<dbReference type="AlphaFoldDB" id="A0A117LTT3"/>
<name>A0A117LTT3_9BACT</name>
<dbReference type="Proteomes" id="UP000053469">
    <property type="component" value="Unassembled WGS sequence"/>
</dbReference>
<gene>
    <name evidence="1" type="ORF">XD87_0301</name>
</gene>
<feature type="non-terminal residue" evidence="1">
    <location>
        <position position="1"/>
    </location>
</feature>
<protein>
    <submittedName>
        <fullName evidence="1">Uncharacterized protein</fullName>
    </submittedName>
</protein>
<accession>A0A117LTT3</accession>
<reference evidence="2" key="1">
    <citation type="journal article" date="2015" name="MBio">
        <title>Genome-Resolved Metagenomic Analysis Reveals Roles for Candidate Phyla and Other Microbial Community Members in Biogeochemical Transformations in Oil Reservoirs.</title>
        <authorList>
            <person name="Hu P."/>
            <person name="Tom L."/>
            <person name="Singh A."/>
            <person name="Thomas B.C."/>
            <person name="Baker B.J."/>
            <person name="Piceno Y.M."/>
            <person name="Andersen G.L."/>
            <person name="Banfield J.F."/>
        </authorList>
    </citation>
    <scope>NUCLEOTIDE SEQUENCE [LARGE SCALE GENOMIC DNA]</scope>
</reference>
<evidence type="ECO:0000313" key="2">
    <source>
        <dbReference type="Proteomes" id="UP000053469"/>
    </source>
</evidence>